<dbReference type="Proteomes" id="UP000576225">
    <property type="component" value="Unassembled WGS sequence"/>
</dbReference>
<reference evidence="8 9" key="1">
    <citation type="submission" date="2018-04" db="EMBL/GenBank/DDBJ databases">
        <title>Genomic Encyclopedia of Type Strains, Phase IV (KMG-IV): sequencing the most valuable type-strain genomes for metagenomic binning, comparative biology and taxonomic classification.</title>
        <authorList>
            <person name="Goeker M."/>
        </authorList>
    </citation>
    <scope>NUCLEOTIDE SEQUENCE [LARGE SCALE GENOMIC DNA]</scope>
    <source>
        <strain evidence="8 9">DSM 14823</strain>
    </source>
</reference>
<proteinExistence type="inferred from homology"/>
<dbReference type="GO" id="GO:0003735">
    <property type="term" value="F:structural constituent of ribosome"/>
    <property type="evidence" value="ECO:0007669"/>
    <property type="project" value="InterPro"/>
</dbReference>
<dbReference type="InterPro" id="IPR023574">
    <property type="entry name" value="Ribosomal_uL4_dom_sf"/>
</dbReference>
<organism evidence="8 9">
    <name type="scientific">Victivallis vadensis</name>
    <dbReference type="NCBI Taxonomy" id="172901"/>
    <lineage>
        <taxon>Bacteria</taxon>
        <taxon>Pseudomonadati</taxon>
        <taxon>Lentisphaerota</taxon>
        <taxon>Lentisphaeria</taxon>
        <taxon>Victivallales</taxon>
        <taxon>Victivallaceae</taxon>
        <taxon>Victivallis</taxon>
    </lineage>
</organism>
<dbReference type="GO" id="GO:0019843">
    <property type="term" value="F:rRNA binding"/>
    <property type="evidence" value="ECO:0007669"/>
    <property type="project" value="UniProtKB-UniRule"/>
</dbReference>
<dbReference type="SUPFAM" id="SSF52166">
    <property type="entry name" value="Ribosomal protein L4"/>
    <property type="match status" value="1"/>
</dbReference>
<evidence type="ECO:0000256" key="3">
    <source>
        <dbReference type="ARBA" id="ARBA00023274"/>
    </source>
</evidence>
<keyword evidence="3 5" id="KW-0687">Ribonucleoprotein</keyword>
<evidence type="ECO:0000256" key="2">
    <source>
        <dbReference type="ARBA" id="ARBA00022980"/>
    </source>
</evidence>
<keyword evidence="5" id="KW-0699">rRNA-binding</keyword>
<evidence type="ECO:0000256" key="1">
    <source>
        <dbReference type="ARBA" id="ARBA00010528"/>
    </source>
</evidence>
<comment type="caution">
    <text evidence="8">The sequence shown here is derived from an EMBL/GenBank/DDBJ whole genome shotgun (WGS) entry which is preliminary data.</text>
</comment>
<dbReference type="HAMAP" id="MF_01328_B">
    <property type="entry name" value="Ribosomal_uL4_B"/>
    <property type="match status" value="1"/>
</dbReference>
<dbReference type="PANTHER" id="PTHR10746:SF6">
    <property type="entry name" value="LARGE RIBOSOMAL SUBUNIT PROTEIN UL4M"/>
    <property type="match status" value="1"/>
</dbReference>
<dbReference type="Proteomes" id="UP000245959">
    <property type="component" value="Unassembled WGS sequence"/>
</dbReference>
<sequence length="209" mass="22666">MSNTLDILDCKGARVGEYVIPEGVIELEKGEQAVHDTVVAYLAGQRAGTACTKTRGEVSGGGAKPFRQKGMGRARAGSSRSPVWVGGGTIFGPRPRSFAKKVNKKVLQLALKRALSERIVEGDLVLLDKFELADHKTRNAFAILKNLNVANETVMISLPELDAASVCATGNIPNVVLRKTDTVNVYELLRFKKLLFTKDALDAFIQRLA</sequence>
<dbReference type="Gene3D" id="3.40.1370.10">
    <property type="match status" value="1"/>
</dbReference>
<evidence type="ECO:0000313" key="9">
    <source>
        <dbReference type="Proteomes" id="UP000245959"/>
    </source>
</evidence>
<dbReference type="AlphaFoldDB" id="A0A2U1APX2"/>
<comment type="function">
    <text evidence="5">Forms part of the polypeptide exit tunnel.</text>
</comment>
<evidence type="ECO:0000256" key="5">
    <source>
        <dbReference type="HAMAP-Rule" id="MF_01328"/>
    </source>
</evidence>
<evidence type="ECO:0000256" key="6">
    <source>
        <dbReference type="SAM" id="MobiDB-lite"/>
    </source>
</evidence>
<dbReference type="InterPro" id="IPR002136">
    <property type="entry name" value="Ribosomal_uL4"/>
</dbReference>
<dbReference type="GO" id="GO:0006412">
    <property type="term" value="P:translation"/>
    <property type="evidence" value="ECO:0007669"/>
    <property type="project" value="UniProtKB-UniRule"/>
</dbReference>
<evidence type="ECO:0000313" key="8">
    <source>
        <dbReference type="EMBL" id="PVY38435.1"/>
    </source>
</evidence>
<evidence type="ECO:0000256" key="4">
    <source>
        <dbReference type="ARBA" id="ARBA00035244"/>
    </source>
</evidence>
<comment type="function">
    <text evidence="5">One of the primary rRNA binding proteins, this protein initially binds near the 5'-end of the 23S rRNA. It is important during the early stages of 50S assembly. It makes multiple contacts with different domains of the 23S rRNA in the assembled 50S subunit and ribosome.</text>
</comment>
<keyword evidence="5" id="KW-0694">RNA-binding</keyword>
<dbReference type="GO" id="GO:1990904">
    <property type="term" value="C:ribonucleoprotein complex"/>
    <property type="evidence" value="ECO:0007669"/>
    <property type="project" value="UniProtKB-KW"/>
</dbReference>
<dbReference type="OrthoDB" id="9803201at2"/>
<keyword evidence="9" id="KW-1185">Reference proteome</keyword>
<evidence type="ECO:0000313" key="10">
    <source>
        <dbReference type="Proteomes" id="UP000576225"/>
    </source>
</evidence>
<dbReference type="RefSeq" id="WP_116885054.1">
    <property type="nucleotide sequence ID" value="NZ_CABMMC010000081.1"/>
</dbReference>
<gene>
    <name evidence="5 7" type="primary">rplD</name>
    <name evidence="8" type="ORF">C8D82_12629</name>
    <name evidence="7" type="ORF">HF882_07515</name>
</gene>
<dbReference type="Pfam" id="PF00573">
    <property type="entry name" value="Ribosomal_L4"/>
    <property type="match status" value="1"/>
</dbReference>
<protein>
    <recommendedName>
        <fullName evidence="4 5">Large ribosomal subunit protein uL4</fullName>
    </recommendedName>
</protein>
<name>A0A2U1APX2_9BACT</name>
<reference evidence="7 10" key="2">
    <citation type="submission" date="2020-04" db="EMBL/GenBank/DDBJ databases">
        <authorList>
            <person name="Hitch T.C.A."/>
            <person name="Wylensek D."/>
            <person name="Clavel T."/>
        </authorList>
    </citation>
    <scope>NUCLEOTIDE SEQUENCE [LARGE SCALE GENOMIC DNA]</scope>
    <source>
        <strain evidence="7 10">COR2-253-APC-1A</strain>
    </source>
</reference>
<evidence type="ECO:0000313" key="7">
    <source>
        <dbReference type="EMBL" id="NMD86429.1"/>
    </source>
</evidence>
<dbReference type="PANTHER" id="PTHR10746">
    <property type="entry name" value="50S RIBOSOMAL PROTEIN L4"/>
    <property type="match status" value="1"/>
</dbReference>
<dbReference type="EMBL" id="QEKH01000026">
    <property type="protein sequence ID" value="PVY38435.1"/>
    <property type="molecule type" value="Genomic_DNA"/>
</dbReference>
<dbReference type="NCBIfam" id="TIGR03953">
    <property type="entry name" value="rplD_bact"/>
    <property type="match status" value="1"/>
</dbReference>
<comment type="subunit">
    <text evidence="5">Part of the 50S ribosomal subunit.</text>
</comment>
<feature type="region of interest" description="Disordered" evidence="6">
    <location>
        <begin position="53"/>
        <end position="80"/>
    </location>
</feature>
<dbReference type="InterPro" id="IPR013005">
    <property type="entry name" value="Ribosomal_uL4-like"/>
</dbReference>
<dbReference type="GeneID" id="78296342"/>
<keyword evidence="2 5" id="KW-0689">Ribosomal protein</keyword>
<accession>A0A2U1APX2</accession>
<dbReference type="GO" id="GO:0005840">
    <property type="term" value="C:ribosome"/>
    <property type="evidence" value="ECO:0007669"/>
    <property type="project" value="UniProtKB-KW"/>
</dbReference>
<dbReference type="EMBL" id="JABAEW010000011">
    <property type="protein sequence ID" value="NMD86429.1"/>
    <property type="molecule type" value="Genomic_DNA"/>
</dbReference>
<comment type="similarity">
    <text evidence="1 5">Belongs to the universal ribosomal protein uL4 family.</text>
</comment>